<evidence type="ECO:0000313" key="4">
    <source>
        <dbReference type="Proteomes" id="UP000054988"/>
    </source>
</evidence>
<dbReference type="InterPro" id="IPR050231">
    <property type="entry name" value="Iron_ascorbate_oxido_reductase"/>
</dbReference>
<evidence type="ECO:0000313" key="3">
    <source>
        <dbReference type="EMBL" id="KTB31354.1"/>
    </source>
</evidence>
<dbReference type="GO" id="GO:0046872">
    <property type="term" value="F:metal ion binding"/>
    <property type="evidence" value="ECO:0007669"/>
    <property type="project" value="UniProtKB-KW"/>
</dbReference>
<dbReference type="eggNOG" id="KOG0143">
    <property type="taxonomic scope" value="Eukaryota"/>
</dbReference>
<dbReference type="PROSITE" id="PS51471">
    <property type="entry name" value="FE2OG_OXY"/>
    <property type="match status" value="1"/>
</dbReference>
<accession>A0A0W0F4U6</accession>
<dbReference type="Pfam" id="PF14226">
    <property type="entry name" value="DIOX_N"/>
    <property type="match status" value="1"/>
</dbReference>
<dbReference type="Proteomes" id="UP000054988">
    <property type="component" value="Unassembled WGS sequence"/>
</dbReference>
<dbReference type="PANTHER" id="PTHR47990">
    <property type="entry name" value="2-OXOGLUTARATE (2OG) AND FE(II)-DEPENDENT OXYGENASE SUPERFAMILY PROTEIN-RELATED"/>
    <property type="match status" value="1"/>
</dbReference>
<gene>
    <name evidence="3" type="ORF">WG66_16065</name>
</gene>
<dbReference type="GO" id="GO:0016491">
    <property type="term" value="F:oxidoreductase activity"/>
    <property type="evidence" value="ECO:0007669"/>
    <property type="project" value="UniProtKB-KW"/>
</dbReference>
<feature type="domain" description="Fe2OG dioxygenase" evidence="2">
    <location>
        <begin position="170"/>
        <end position="279"/>
    </location>
</feature>
<dbReference type="Gene3D" id="2.60.120.330">
    <property type="entry name" value="B-lactam Antibiotic, Isopenicillin N Synthase, Chain"/>
    <property type="match status" value="1"/>
</dbReference>
<organism evidence="3 4">
    <name type="scientific">Moniliophthora roreri</name>
    <name type="common">Frosty pod rot fungus</name>
    <name type="synonym">Monilia roreri</name>
    <dbReference type="NCBI Taxonomy" id="221103"/>
    <lineage>
        <taxon>Eukaryota</taxon>
        <taxon>Fungi</taxon>
        <taxon>Dikarya</taxon>
        <taxon>Basidiomycota</taxon>
        <taxon>Agaricomycotina</taxon>
        <taxon>Agaricomycetes</taxon>
        <taxon>Agaricomycetidae</taxon>
        <taxon>Agaricales</taxon>
        <taxon>Marasmiineae</taxon>
        <taxon>Marasmiaceae</taxon>
        <taxon>Moniliophthora</taxon>
    </lineage>
</organism>
<comment type="caution">
    <text evidence="3">The sequence shown here is derived from an EMBL/GenBank/DDBJ whole genome shotgun (WGS) entry which is preliminary data.</text>
</comment>
<dbReference type="InterPro" id="IPR044861">
    <property type="entry name" value="IPNS-like_FE2OG_OXY"/>
</dbReference>
<name>A0A0W0F4U6_MONRR</name>
<dbReference type="Pfam" id="PF03171">
    <property type="entry name" value="2OG-FeII_Oxy"/>
    <property type="match status" value="1"/>
</dbReference>
<reference evidence="3 4" key="1">
    <citation type="submission" date="2015-12" db="EMBL/GenBank/DDBJ databases">
        <title>Draft genome sequence of Moniliophthora roreri, the causal agent of frosty pod rot of cacao.</title>
        <authorList>
            <person name="Aime M.C."/>
            <person name="Diaz-Valderrama J.R."/>
            <person name="Kijpornyongpan T."/>
            <person name="Phillips-Mora W."/>
        </authorList>
    </citation>
    <scope>NUCLEOTIDE SEQUENCE [LARGE SCALE GENOMIC DNA]</scope>
    <source>
        <strain evidence="3 4">MCA 2952</strain>
    </source>
</reference>
<comment type="similarity">
    <text evidence="1">Belongs to the iron/ascorbate-dependent oxidoreductase family.</text>
</comment>
<dbReference type="InterPro" id="IPR027443">
    <property type="entry name" value="IPNS-like_sf"/>
</dbReference>
<proteinExistence type="inferred from homology"/>
<dbReference type="AlphaFoldDB" id="A0A0W0F4U6"/>
<evidence type="ECO:0000259" key="2">
    <source>
        <dbReference type="PROSITE" id="PS51471"/>
    </source>
</evidence>
<dbReference type="EMBL" id="LATX01002331">
    <property type="protein sequence ID" value="KTB31354.1"/>
    <property type="molecule type" value="Genomic_DNA"/>
</dbReference>
<protein>
    <submittedName>
        <fullName evidence="3">Putative iron/ascorbate oxidoreductase</fullName>
    </submittedName>
</protein>
<keyword evidence="1" id="KW-0560">Oxidoreductase</keyword>
<keyword evidence="1" id="KW-0479">Metal-binding</keyword>
<dbReference type="InterPro" id="IPR005123">
    <property type="entry name" value="Oxoglu/Fe-dep_dioxygenase_dom"/>
</dbReference>
<keyword evidence="1" id="KW-0408">Iron</keyword>
<dbReference type="SUPFAM" id="SSF51197">
    <property type="entry name" value="Clavaminate synthase-like"/>
    <property type="match status" value="1"/>
</dbReference>
<sequence>MTSIPILSFNSSQSPESKQQFLSDLRHALINTGFLYLRDTPVNPSPLLPYIPKLFALPQDEKDRISMRNSPHFLGYTRLGGERTKGKVDWREQIDLATPHVCRWKNKEESPDYHRVWGPSQYPSEEALPGFKEAIDNYQAQLTTLGNTLVTLIAEALGLGSDGLAKFYAGPEKMQHRGKIVCYPVNEDDEGQGVGPHYDAGFLTILLQASDHPGLQVQALTGEWLDAPPIPGTFVINFGRALEFATKGVVRATSHRVLSPSKEWAEKGPRYSVPLFHNIDMEVCMADPKYALERMSTSLSLVEEEMADELSSSASRDIGS</sequence>
<evidence type="ECO:0000256" key="1">
    <source>
        <dbReference type="RuleBase" id="RU003682"/>
    </source>
</evidence>
<dbReference type="InterPro" id="IPR026992">
    <property type="entry name" value="DIOX_N"/>
</dbReference>